<sequence length="329" mass="36115">MAGLKDEISVGIFADLSHHCAKQLSGPVMILREPPSSLKLFFIVQGSVVPAILGKISTIALLALLVVALDYFFVPLPHISIAAMGIFGVALSLFLGFRNNAAYDRWWEARKLWGSLIAEIRNLARQTSLFVRDDEARQDILNHAVAFAHLHRGFLRKTDVKDQIVPFIGADKADQLQSFRNPADAALRDIAEQLSVLADRKRIDGFGQMTLSGTLSSLATAQASCERIQTTPLPYVYSLLVRRTTYLYCGLLPFALLEATGWFAPVFAAVVAYVFFGLQTVTNELERPFHDLQNGLPLDALCRTIETSVAEATGKPAPDPVPVVNHVLS</sequence>
<evidence type="ECO:0000256" key="3">
    <source>
        <dbReference type="ARBA" id="ARBA00022475"/>
    </source>
</evidence>
<gene>
    <name evidence="10" type="ORF">GCM10011498_08120</name>
</gene>
<keyword evidence="6" id="KW-0406">Ion transport</keyword>
<evidence type="ECO:0000256" key="5">
    <source>
        <dbReference type="ARBA" id="ARBA00022989"/>
    </source>
</evidence>
<dbReference type="PANTHER" id="PTHR33281:SF19">
    <property type="entry name" value="VOLTAGE-DEPENDENT ANION CHANNEL-FORMING PROTEIN YNEE"/>
    <property type="match status" value="1"/>
</dbReference>
<keyword evidence="7 9" id="KW-0472">Membrane</keyword>
<reference evidence="10" key="1">
    <citation type="journal article" date="2014" name="Int. J. Syst. Evol. Microbiol.">
        <title>Complete genome sequence of Corynebacterium casei LMG S-19264T (=DSM 44701T), isolated from a smear-ripened cheese.</title>
        <authorList>
            <consortium name="US DOE Joint Genome Institute (JGI-PGF)"/>
            <person name="Walter F."/>
            <person name="Albersmeier A."/>
            <person name="Kalinowski J."/>
            <person name="Ruckert C."/>
        </authorList>
    </citation>
    <scope>NUCLEOTIDE SEQUENCE</scope>
    <source>
        <strain evidence="10">CGMCC 1.15880</strain>
    </source>
</reference>
<proteinExistence type="inferred from homology"/>
<keyword evidence="5 9" id="KW-1133">Transmembrane helix</keyword>
<comment type="subcellular location">
    <subcellularLocation>
        <location evidence="1">Cell membrane</location>
        <topology evidence="1">Multi-pass membrane protein</topology>
    </subcellularLocation>
</comment>
<feature type="transmembrane region" description="Helical" evidence="9">
    <location>
        <begin position="40"/>
        <end position="73"/>
    </location>
</feature>
<evidence type="ECO:0000256" key="9">
    <source>
        <dbReference type="SAM" id="Phobius"/>
    </source>
</evidence>
<evidence type="ECO:0000256" key="8">
    <source>
        <dbReference type="ARBA" id="ARBA00034708"/>
    </source>
</evidence>
<dbReference type="EMBL" id="BMKA01000001">
    <property type="protein sequence ID" value="GGA10378.1"/>
    <property type="molecule type" value="Genomic_DNA"/>
</dbReference>
<dbReference type="InterPro" id="IPR044669">
    <property type="entry name" value="YneE/VCCN1/2-like"/>
</dbReference>
<keyword evidence="4 9" id="KW-0812">Transmembrane</keyword>
<dbReference type="GO" id="GO:0005254">
    <property type="term" value="F:chloride channel activity"/>
    <property type="evidence" value="ECO:0007669"/>
    <property type="project" value="InterPro"/>
</dbReference>
<feature type="transmembrane region" description="Helical" evidence="9">
    <location>
        <begin position="246"/>
        <end position="276"/>
    </location>
</feature>
<evidence type="ECO:0000256" key="7">
    <source>
        <dbReference type="ARBA" id="ARBA00023136"/>
    </source>
</evidence>
<evidence type="ECO:0000256" key="4">
    <source>
        <dbReference type="ARBA" id="ARBA00022692"/>
    </source>
</evidence>
<accession>A0A916QVE8</accession>
<dbReference type="GO" id="GO:0005886">
    <property type="term" value="C:plasma membrane"/>
    <property type="evidence" value="ECO:0007669"/>
    <property type="project" value="UniProtKB-SubCell"/>
</dbReference>
<protein>
    <recommendedName>
        <fullName evidence="12">Bestrophin</fullName>
    </recommendedName>
</protein>
<evidence type="ECO:0000256" key="6">
    <source>
        <dbReference type="ARBA" id="ARBA00023065"/>
    </source>
</evidence>
<evidence type="ECO:0000313" key="11">
    <source>
        <dbReference type="Proteomes" id="UP000628017"/>
    </source>
</evidence>
<name>A0A916QVE8_9RHOB</name>
<dbReference type="Pfam" id="PF25539">
    <property type="entry name" value="Bestrophin_2"/>
    <property type="match status" value="1"/>
</dbReference>
<dbReference type="AlphaFoldDB" id="A0A916QVE8"/>
<dbReference type="PANTHER" id="PTHR33281">
    <property type="entry name" value="UPF0187 PROTEIN YNEE"/>
    <property type="match status" value="1"/>
</dbReference>
<reference evidence="10" key="2">
    <citation type="submission" date="2020-09" db="EMBL/GenBank/DDBJ databases">
        <authorList>
            <person name="Sun Q."/>
            <person name="Zhou Y."/>
        </authorList>
    </citation>
    <scope>NUCLEOTIDE SEQUENCE</scope>
    <source>
        <strain evidence="10">CGMCC 1.15880</strain>
    </source>
</reference>
<comment type="similarity">
    <text evidence="8">Belongs to the anion channel-forming bestrophin (TC 1.A.46) family.</text>
</comment>
<keyword evidence="3" id="KW-1003">Cell membrane</keyword>
<evidence type="ECO:0008006" key="12">
    <source>
        <dbReference type="Google" id="ProtNLM"/>
    </source>
</evidence>
<keyword evidence="2" id="KW-0813">Transport</keyword>
<keyword evidence="11" id="KW-1185">Reference proteome</keyword>
<evidence type="ECO:0000256" key="1">
    <source>
        <dbReference type="ARBA" id="ARBA00004651"/>
    </source>
</evidence>
<organism evidence="10 11">
    <name type="scientific">Neptunicoccus cionae</name>
    <dbReference type="NCBI Taxonomy" id="2035344"/>
    <lineage>
        <taxon>Bacteria</taxon>
        <taxon>Pseudomonadati</taxon>
        <taxon>Pseudomonadota</taxon>
        <taxon>Alphaproteobacteria</taxon>
        <taxon>Rhodobacterales</taxon>
        <taxon>Paracoccaceae</taxon>
        <taxon>Neptunicoccus</taxon>
    </lineage>
</organism>
<evidence type="ECO:0000256" key="2">
    <source>
        <dbReference type="ARBA" id="ARBA00022448"/>
    </source>
</evidence>
<comment type="caution">
    <text evidence="10">The sequence shown here is derived from an EMBL/GenBank/DDBJ whole genome shotgun (WGS) entry which is preliminary data.</text>
</comment>
<dbReference type="Proteomes" id="UP000628017">
    <property type="component" value="Unassembled WGS sequence"/>
</dbReference>
<evidence type="ECO:0000313" key="10">
    <source>
        <dbReference type="EMBL" id="GGA10378.1"/>
    </source>
</evidence>
<feature type="transmembrane region" description="Helical" evidence="9">
    <location>
        <begin position="79"/>
        <end position="97"/>
    </location>
</feature>